<evidence type="ECO:0000313" key="2">
    <source>
        <dbReference type="EMBL" id="GAB1302181.1"/>
    </source>
</evidence>
<sequence length="507" mass="56229">MARGALPHSIMMGKLPLGVVSPYVKMSSGGCSDPLKFYATSYCTAYGREDFKPRMGSHVGTGYKSNYRPLVSYQPHLDTLDNPAMGEQIRDASKSVTSQSYSPLEVPDGKQPLPWSLHQTTSGYGREKLNSGPVSKEPCPHPHPDAILTDAQILVIRPNPLPPPSVPRGHCHSHPDLFASVIITTIRITTTVMMTDVRKVHFDTQDHGPQTITGLEPKEVPLIHQQQGKGSTEWENSHYGPRFMTSEYNSKYIKEPPSHPDLLLKKTIGSKEETGFTEESTKNPIVFQPPSQAFPGDPVLHPGRSITKSDYLPISHPQGSDFLPVLARGSDRDTGYSRVNERTLNPRMPTPGSQPASMSHRSYQPPQRMQQTNVALLGRESVGNKEPTGFTLNNPSYVRSAYEQDRDQRYLTTYNQGWVEALSSNNGDSEYFENIPKGLDREGWTRGGIQPQKAGAYALSEPATHMDSTPNPTETLRHLHPHVGRTLTSVDPFYRDVPHSSRYPASS</sequence>
<proteinExistence type="predicted"/>
<dbReference type="PANTHER" id="PTHR34349:SF1">
    <property type="entry name" value="PROTEIN PHOSPHATASE 1 REGULATORY SUBUNIT 32"/>
    <property type="match status" value="1"/>
</dbReference>
<feature type="compositionally biased region" description="Polar residues" evidence="1">
    <location>
        <begin position="351"/>
        <end position="366"/>
    </location>
</feature>
<protein>
    <submittedName>
        <fullName evidence="2">Protein phosphatase 1 regulatory subunit 32</fullName>
    </submittedName>
</protein>
<keyword evidence="3" id="KW-1185">Reference proteome</keyword>
<dbReference type="Proteomes" id="UP001623349">
    <property type="component" value="Unassembled WGS sequence"/>
</dbReference>
<gene>
    <name evidence="2" type="ORF">APTSU1_001741900</name>
</gene>
<feature type="region of interest" description="Disordered" evidence="1">
    <location>
        <begin position="333"/>
        <end position="366"/>
    </location>
</feature>
<dbReference type="InterPro" id="IPR031410">
    <property type="entry name" value="SAXO4"/>
</dbReference>
<organism evidence="2 3">
    <name type="scientific">Apodemus speciosus</name>
    <name type="common">Large Japanese field mouse</name>
    <dbReference type="NCBI Taxonomy" id="105296"/>
    <lineage>
        <taxon>Eukaryota</taxon>
        <taxon>Metazoa</taxon>
        <taxon>Chordata</taxon>
        <taxon>Craniata</taxon>
        <taxon>Vertebrata</taxon>
        <taxon>Euteleostomi</taxon>
        <taxon>Mammalia</taxon>
        <taxon>Eutheria</taxon>
        <taxon>Euarchontoglires</taxon>
        <taxon>Glires</taxon>
        <taxon>Rodentia</taxon>
        <taxon>Myomorpha</taxon>
        <taxon>Muroidea</taxon>
        <taxon>Muridae</taxon>
        <taxon>Murinae</taxon>
        <taxon>Apodemus</taxon>
    </lineage>
</organism>
<reference evidence="2 3" key="1">
    <citation type="submission" date="2024-08" db="EMBL/GenBank/DDBJ databases">
        <title>The draft genome of Apodemus speciosus.</title>
        <authorList>
            <person name="Nabeshima K."/>
            <person name="Suzuki S."/>
            <person name="Onuma M."/>
        </authorList>
    </citation>
    <scope>NUCLEOTIDE SEQUENCE [LARGE SCALE GENOMIC DNA]</scope>
    <source>
        <strain evidence="2">IB14-021</strain>
    </source>
</reference>
<evidence type="ECO:0000313" key="3">
    <source>
        <dbReference type="Proteomes" id="UP001623349"/>
    </source>
</evidence>
<dbReference type="EMBL" id="BAAFST010000019">
    <property type="protein sequence ID" value="GAB1302181.1"/>
    <property type="molecule type" value="Genomic_DNA"/>
</dbReference>
<dbReference type="Pfam" id="PF15691">
    <property type="entry name" value="PPP1R32"/>
    <property type="match status" value="2"/>
</dbReference>
<evidence type="ECO:0000256" key="1">
    <source>
        <dbReference type="SAM" id="MobiDB-lite"/>
    </source>
</evidence>
<accession>A0ABQ0FSI7</accession>
<dbReference type="PANTHER" id="PTHR34349">
    <property type="entry name" value="PROTEIN PHOSPHATASE 1 REGULATORY SUBUNIT 32"/>
    <property type="match status" value="1"/>
</dbReference>
<comment type="caution">
    <text evidence="2">The sequence shown here is derived from an EMBL/GenBank/DDBJ whole genome shotgun (WGS) entry which is preliminary data.</text>
</comment>
<name>A0ABQ0FSI7_APOSI</name>